<dbReference type="SUPFAM" id="SSF56672">
    <property type="entry name" value="DNA/RNA polymerases"/>
    <property type="match status" value="1"/>
</dbReference>
<organism evidence="1 2">
    <name type="scientific">Vitis vinifera</name>
    <name type="common">Grape</name>
    <dbReference type="NCBI Taxonomy" id="29760"/>
    <lineage>
        <taxon>Eukaryota</taxon>
        <taxon>Viridiplantae</taxon>
        <taxon>Streptophyta</taxon>
        <taxon>Embryophyta</taxon>
        <taxon>Tracheophyta</taxon>
        <taxon>Spermatophyta</taxon>
        <taxon>Magnoliopsida</taxon>
        <taxon>eudicotyledons</taxon>
        <taxon>Gunneridae</taxon>
        <taxon>Pentapetalae</taxon>
        <taxon>rosids</taxon>
        <taxon>Vitales</taxon>
        <taxon>Vitaceae</taxon>
        <taxon>Viteae</taxon>
        <taxon>Vitis</taxon>
    </lineage>
</organism>
<dbReference type="InterPro" id="IPR053134">
    <property type="entry name" value="RNA-dir_DNA_polymerase"/>
</dbReference>
<dbReference type="Proteomes" id="UP000288805">
    <property type="component" value="Unassembled WGS sequence"/>
</dbReference>
<evidence type="ECO:0000313" key="1">
    <source>
        <dbReference type="EMBL" id="RVW28478.1"/>
    </source>
</evidence>
<dbReference type="PANTHER" id="PTHR24559:SF450">
    <property type="entry name" value="RNA-DIRECTED DNA POLYMERASE HOMOLOG"/>
    <property type="match status" value="1"/>
</dbReference>
<protein>
    <submittedName>
        <fullName evidence="1">Uncharacterized protein</fullName>
    </submittedName>
</protein>
<dbReference type="Gene3D" id="3.10.10.10">
    <property type="entry name" value="HIV Type 1 Reverse Transcriptase, subunit A, domain 1"/>
    <property type="match status" value="1"/>
</dbReference>
<dbReference type="Gene3D" id="3.30.70.270">
    <property type="match status" value="1"/>
</dbReference>
<dbReference type="InterPro" id="IPR043128">
    <property type="entry name" value="Rev_trsase/Diguanyl_cyclase"/>
</dbReference>
<evidence type="ECO:0000313" key="2">
    <source>
        <dbReference type="Proteomes" id="UP000288805"/>
    </source>
</evidence>
<name>A0A438CZ48_VITVI</name>
<proteinExistence type="predicted"/>
<dbReference type="PANTHER" id="PTHR24559">
    <property type="entry name" value="TRANSPOSON TY3-I GAG-POL POLYPROTEIN"/>
    <property type="match status" value="1"/>
</dbReference>
<gene>
    <name evidence="1" type="ORF">CK203_110978</name>
</gene>
<comment type="caution">
    <text evidence="1">The sequence shown here is derived from an EMBL/GenBank/DDBJ whole genome shotgun (WGS) entry which is preliminary data.</text>
</comment>
<dbReference type="InterPro" id="IPR043502">
    <property type="entry name" value="DNA/RNA_pol_sf"/>
</dbReference>
<sequence>MNHEEEEIEEITEYVYEGETLVIWRSLNDGFWIVLAPLKPEVKDSTMAGNSFLTVLKKDGSWHMCIDSRAINKITIKYRYPIPRLDNLLDQLHGIRCSLRLISKAVIIKLE</sequence>
<dbReference type="AlphaFoldDB" id="A0A438CZ48"/>
<reference evidence="1 2" key="1">
    <citation type="journal article" date="2018" name="PLoS Genet.">
        <title>Population sequencing reveals clonal diversity and ancestral inbreeding in the grapevine cultivar Chardonnay.</title>
        <authorList>
            <person name="Roach M.J."/>
            <person name="Johnson D.L."/>
            <person name="Bohlmann J."/>
            <person name="van Vuuren H.J."/>
            <person name="Jones S.J."/>
            <person name="Pretorius I.S."/>
            <person name="Schmidt S.A."/>
            <person name="Borneman A.R."/>
        </authorList>
    </citation>
    <scope>NUCLEOTIDE SEQUENCE [LARGE SCALE GENOMIC DNA]</scope>
    <source>
        <strain evidence="2">cv. Chardonnay</strain>
        <tissue evidence="1">Leaf</tissue>
    </source>
</reference>
<dbReference type="EMBL" id="QGNW01001893">
    <property type="protein sequence ID" value="RVW28478.1"/>
    <property type="molecule type" value="Genomic_DNA"/>
</dbReference>
<accession>A0A438CZ48</accession>